<sequence>MDLFAGVETLPGIGPKRAEILKKAGIRTVRDFFYNLPRDYNNYETPTSIAEMRPGKVAIKGKIDSLSVRQARRRRLSIVEGVIRDGTGAVKVVWFNQSYRMRQFSPEKEYFFTGNFELKNGRYSLISPSAAEVAEIDPRNGLSPIYVAHGALKSHDFRRLIANSRSKFASIPDLLPTVKPGTRKNALFYAHFPNSIKSAQNARDYLAYEELFELILAAKLNRQENDKLKAEKIPFNAAKIKDFVAKLPFQLTGAQRLAAWEIFQNMEKDTPMNRLLQGDVGAGKTMVAALAAYAVALECRQVALLAPTAILATQHYEGLSKLLGAFGVKVALLTGATKQKSELKKQIATGRIDVVIGTHALLTDDTEFQRLSLVVIDEQHRFGVGQRQKLLLKSPSGLAPHLLAMTATPIPRSLQLTVFGDLDVSILNELPKGRQPIATKILTELETRETLYPKIRETLSEKSQAYWVCKAIDDDPRTETTSVKSRCEKLKKVFPGAKIEFLHGRMKPAEKDDIMERFSRNEIQILISTTVVEVGVDVPNATLMVIENAESYGLAQLHQLRGRVGRGSKASFCYLLTPGDNPPSRRLRELEKSTDGFHLAEVDLKLRGPGEIYGALQHGALDLRIATLSDTKLIHRVQADVKEFLKNPENMVKYKELMSGITRYQQITTLN</sequence>
<dbReference type="InterPro" id="IPR011545">
    <property type="entry name" value="DEAD/DEAH_box_helicase_dom"/>
</dbReference>
<keyword evidence="6" id="KW-0238">DNA-binding</keyword>
<dbReference type="EMBL" id="PRLM01000006">
    <property type="protein sequence ID" value="RYC74498.1"/>
    <property type="molecule type" value="Genomic_DNA"/>
</dbReference>
<gene>
    <name evidence="11" type="primary">recG</name>
    <name evidence="11" type="ORF">G3RUM_00653</name>
</gene>
<evidence type="ECO:0000256" key="7">
    <source>
        <dbReference type="ARBA" id="ARBA00023204"/>
    </source>
</evidence>
<evidence type="ECO:0000256" key="4">
    <source>
        <dbReference type="ARBA" id="ARBA00022806"/>
    </source>
</evidence>
<dbReference type="PROSITE" id="PS51192">
    <property type="entry name" value="HELICASE_ATP_BIND_1"/>
    <property type="match status" value="1"/>
</dbReference>
<dbReference type="SUPFAM" id="SSF50249">
    <property type="entry name" value="Nucleic acid-binding proteins"/>
    <property type="match status" value="1"/>
</dbReference>
<dbReference type="PANTHER" id="PTHR47964">
    <property type="entry name" value="ATP-DEPENDENT DNA HELICASE HOMOLOG RECG, CHLOROPLASTIC"/>
    <property type="match status" value="1"/>
</dbReference>
<dbReference type="InterPro" id="IPR027417">
    <property type="entry name" value="P-loop_NTPase"/>
</dbReference>
<keyword evidence="3 11" id="KW-0378">Hydrolase</keyword>
<dbReference type="RefSeq" id="WP_129735329.1">
    <property type="nucleotide sequence ID" value="NZ_PRLM01000006.1"/>
</dbReference>
<dbReference type="Gene3D" id="3.40.50.300">
    <property type="entry name" value="P-loop containing nucleotide triphosphate hydrolases"/>
    <property type="match status" value="2"/>
</dbReference>
<organism evidence="11 12">
    <name type="scientific">Candidatus Nanosyncoccus alces</name>
    <dbReference type="NCBI Taxonomy" id="2171997"/>
    <lineage>
        <taxon>Bacteria</taxon>
        <taxon>Candidatus Saccharimonadota</taxon>
        <taxon>Candidatus Nanosyncoccalia</taxon>
        <taxon>Candidatus Nanosyncoccales</taxon>
        <taxon>Candidatus Nanosyncoccaceae</taxon>
        <taxon>Candidatus Nanosyncoccus</taxon>
    </lineage>
</organism>
<dbReference type="InterPro" id="IPR047112">
    <property type="entry name" value="RecG/Mfd"/>
</dbReference>
<dbReference type="InterPro" id="IPR014001">
    <property type="entry name" value="Helicase_ATP-bd"/>
</dbReference>
<dbReference type="GO" id="GO:0003678">
    <property type="term" value="F:DNA helicase activity"/>
    <property type="evidence" value="ECO:0007669"/>
    <property type="project" value="UniProtKB-EC"/>
</dbReference>
<dbReference type="PROSITE" id="PS51194">
    <property type="entry name" value="HELICASE_CTER"/>
    <property type="match status" value="1"/>
</dbReference>
<keyword evidence="5" id="KW-0067">ATP-binding</keyword>
<dbReference type="SMART" id="SM00490">
    <property type="entry name" value="HELICc"/>
    <property type="match status" value="1"/>
</dbReference>
<evidence type="ECO:0000256" key="1">
    <source>
        <dbReference type="ARBA" id="ARBA00022741"/>
    </source>
</evidence>
<evidence type="ECO:0000256" key="2">
    <source>
        <dbReference type="ARBA" id="ARBA00022763"/>
    </source>
</evidence>
<dbReference type="InterPro" id="IPR033454">
    <property type="entry name" value="RecG_wedge"/>
</dbReference>
<dbReference type="SUPFAM" id="SSF52540">
    <property type="entry name" value="P-loop containing nucleoside triphosphate hydrolases"/>
    <property type="match status" value="2"/>
</dbReference>
<dbReference type="PANTHER" id="PTHR47964:SF1">
    <property type="entry name" value="ATP-DEPENDENT DNA HELICASE HOMOLOG RECG, CHLOROPLASTIC"/>
    <property type="match status" value="1"/>
</dbReference>
<keyword evidence="1" id="KW-0547">Nucleotide-binding</keyword>
<dbReference type="InterPro" id="IPR045562">
    <property type="entry name" value="RecG_dom3_C"/>
</dbReference>
<proteinExistence type="predicted"/>
<evidence type="ECO:0000256" key="5">
    <source>
        <dbReference type="ARBA" id="ARBA00022840"/>
    </source>
</evidence>
<keyword evidence="4 11" id="KW-0347">Helicase</keyword>
<dbReference type="Proteomes" id="UP001191019">
    <property type="component" value="Unassembled WGS sequence"/>
</dbReference>
<reference evidence="11 12" key="2">
    <citation type="journal article" date="2020" name="Cell Rep.">
        <title>Acquisition and Adaptation of Ultra-small Parasitic Reduced Genome Bacteria to Mammalian Hosts.</title>
        <authorList>
            <person name="McLean J.S."/>
            <person name="Bor B."/>
            <person name="Kerns K.A."/>
            <person name="Liu Q."/>
            <person name="To T.T."/>
            <person name="Solden L."/>
            <person name="Hendrickson E.L."/>
            <person name="Wrighton K."/>
            <person name="Shi W."/>
            <person name="He X."/>
        </authorList>
    </citation>
    <scope>NUCLEOTIDE SEQUENCE [LARGE SCALE GENOMIC DNA]</scope>
    <source>
        <strain evidence="11 12">TM7_G3_2_Rum_HOT_351B</strain>
    </source>
</reference>
<comment type="caution">
    <text evidence="11">The sequence shown here is derived from an EMBL/GenBank/DDBJ whole genome shotgun (WGS) entry which is preliminary data.</text>
</comment>
<evidence type="ECO:0000259" key="9">
    <source>
        <dbReference type="PROSITE" id="PS51192"/>
    </source>
</evidence>
<dbReference type="Pfam" id="PF00271">
    <property type="entry name" value="Helicase_C"/>
    <property type="match status" value="1"/>
</dbReference>
<dbReference type="GO" id="GO:0016787">
    <property type="term" value="F:hydrolase activity"/>
    <property type="evidence" value="ECO:0007669"/>
    <property type="project" value="UniProtKB-KW"/>
</dbReference>
<feature type="domain" description="Helicase ATP-binding" evidence="9">
    <location>
        <begin position="265"/>
        <end position="427"/>
    </location>
</feature>
<feature type="domain" description="Helicase C-terminal" evidence="10">
    <location>
        <begin position="461"/>
        <end position="610"/>
    </location>
</feature>
<evidence type="ECO:0000313" key="11">
    <source>
        <dbReference type="EMBL" id="RYC74498.1"/>
    </source>
</evidence>
<dbReference type="Pfam" id="PF19833">
    <property type="entry name" value="RecG_dom3_C"/>
    <property type="match status" value="1"/>
</dbReference>
<dbReference type="SMART" id="SM00487">
    <property type="entry name" value="DEXDc"/>
    <property type="match status" value="1"/>
</dbReference>
<evidence type="ECO:0000256" key="8">
    <source>
        <dbReference type="ARBA" id="ARBA00049819"/>
    </source>
</evidence>
<protein>
    <recommendedName>
        <fullName evidence="8">Probable DNA 3'-5' helicase RecG</fullName>
    </recommendedName>
</protein>
<dbReference type="InterPro" id="IPR001650">
    <property type="entry name" value="Helicase_C-like"/>
</dbReference>
<dbReference type="Pfam" id="PF17191">
    <property type="entry name" value="RecG_wedge"/>
    <property type="match status" value="1"/>
</dbReference>
<dbReference type="NCBIfam" id="NF008168">
    <property type="entry name" value="PRK10917.2-2"/>
    <property type="match status" value="1"/>
</dbReference>
<name>A0ABY0FMS9_9BACT</name>
<keyword evidence="2" id="KW-0227">DNA damage</keyword>
<accession>A0ABY0FMS9</accession>
<keyword evidence="7" id="KW-0234">DNA repair</keyword>
<evidence type="ECO:0000256" key="6">
    <source>
        <dbReference type="ARBA" id="ARBA00023125"/>
    </source>
</evidence>
<dbReference type="Pfam" id="PF00270">
    <property type="entry name" value="DEAD"/>
    <property type="match status" value="1"/>
</dbReference>
<dbReference type="InterPro" id="IPR012340">
    <property type="entry name" value="NA-bd_OB-fold"/>
</dbReference>
<reference evidence="11 12" key="1">
    <citation type="journal article" date="2018" name="bioRxiv">
        <title>Evidence of independent acquisition and adaption of ultra-small bacteria to human hosts across the highly diverse yet reduced genomes of the phylum Saccharibacteria.</title>
        <authorList>
            <person name="McLean J.S."/>
            <person name="Bor B."/>
            <person name="To T.T."/>
            <person name="Liu Q."/>
            <person name="Kearns K.A."/>
            <person name="Solden L.M."/>
            <person name="Wrighton K.C."/>
            <person name="He X."/>
            <person name="Shi W."/>
        </authorList>
    </citation>
    <scope>NUCLEOTIDE SEQUENCE [LARGE SCALE GENOMIC DNA]</scope>
    <source>
        <strain evidence="11 12">TM7_G3_2_Rum_HOT_351B</strain>
    </source>
</reference>
<evidence type="ECO:0000259" key="10">
    <source>
        <dbReference type="PROSITE" id="PS51194"/>
    </source>
</evidence>
<keyword evidence="12" id="KW-1185">Reference proteome</keyword>
<dbReference type="CDD" id="cd04488">
    <property type="entry name" value="RecG_wedge_OBF"/>
    <property type="match status" value="1"/>
</dbReference>
<evidence type="ECO:0000313" key="12">
    <source>
        <dbReference type="Proteomes" id="UP001191019"/>
    </source>
</evidence>
<dbReference type="Gene3D" id="2.40.50.140">
    <property type="entry name" value="Nucleic acid-binding proteins"/>
    <property type="match status" value="1"/>
</dbReference>
<dbReference type="CDD" id="cd17992">
    <property type="entry name" value="DEXHc_RecG"/>
    <property type="match status" value="1"/>
</dbReference>
<evidence type="ECO:0000256" key="3">
    <source>
        <dbReference type="ARBA" id="ARBA00022801"/>
    </source>
</evidence>